<accession>A0A7S9LTF3</accession>
<dbReference type="RefSeq" id="WP_196103614.1">
    <property type="nucleotide sequence ID" value="NZ_CP064942.1"/>
</dbReference>
<feature type="chain" id="PRO_5032299685" description="Lipoprotein" evidence="1">
    <location>
        <begin position="24"/>
        <end position="198"/>
    </location>
</feature>
<organism evidence="2 3">
    <name type="scientific">Pontivivens ytuae</name>
    <dbReference type="NCBI Taxonomy" id="2789856"/>
    <lineage>
        <taxon>Bacteria</taxon>
        <taxon>Pseudomonadati</taxon>
        <taxon>Pseudomonadota</taxon>
        <taxon>Alphaproteobacteria</taxon>
        <taxon>Rhodobacterales</taxon>
        <taxon>Paracoccaceae</taxon>
        <taxon>Pontivivens</taxon>
    </lineage>
</organism>
<feature type="signal peptide" evidence="1">
    <location>
        <begin position="1"/>
        <end position="23"/>
    </location>
</feature>
<sequence length="198" mass="22325">MNPLRIVTRMLALVSLLFLAACASGPVTELPPAEEPEIAALTQEIRSLAPDVDPDEAARAARISLQYPRQLALQYGVTDPPLRHNMLVNMGLRDRGLCWHWADDLQARLEEENFRTLTLHRAIANADSRWRIDHSTVIVSARGEGLFDGIVLDPWRNGGLLHWSPVTEDPEYVWVPRQEVFAERIRQLEAEGRPVPQG</sequence>
<evidence type="ECO:0008006" key="4">
    <source>
        <dbReference type="Google" id="ProtNLM"/>
    </source>
</evidence>
<proteinExistence type="predicted"/>
<keyword evidence="1" id="KW-0732">Signal</keyword>
<dbReference type="KEGG" id="poz:I0K15_01075"/>
<evidence type="ECO:0000313" key="2">
    <source>
        <dbReference type="EMBL" id="QPH54405.1"/>
    </source>
</evidence>
<name>A0A7S9LTF3_9RHOB</name>
<evidence type="ECO:0000256" key="1">
    <source>
        <dbReference type="SAM" id="SignalP"/>
    </source>
</evidence>
<dbReference type="PROSITE" id="PS51257">
    <property type="entry name" value="PROKAR_LIPOPROTEIN"/>
    <property type="match status" value="1"/>
</dbReference>
<gene>
    <name evidence="2" type="ORF">I0K15_01075</name>
</gene>
<evidence type="ECO:0000313" key="3">
    <source>
        <dbReference type="Proteomes" id="UP000594800"/>
    </source>
</evidence>
<keyword evidence="3" id="KW-1185">Reference proteome</keyword>
<protein>
    <recommendedName>
        <fullName evidence="4">Lipoprotein</fullName>
    </recommendedName>
</protein>
<dbReference type="AlphaFoldDB" id="A0A7S9LTF3"/>
<dbReference type="Proteomes" id="UP000594800">
    <property type="component" value="Chromosome"/>
</dbReference>
<dbReference type="EMBL" id="CP064942">
    <property type="protein sequence ID" value="QPH54405.1"/>
    <property type="molecule type" value="Genomic_DNA"/>
</dbReference>
<reference evidence="2 3" key="1">
    <citation type="submission" date="2020-11" db="EMBL/GenBank/DDBJ databases">
        <title>Description of Pontivivens ytuae sp. nov. isolated from deep sea sediment of Mariana Trench.</title>
        <authorList>
            <person name="Wang Z."/>
            <person name="Sun Q.-L."/>
            <person name="Xu X.-D."/>
            <person name="Tang Y.-Z."/>
            <person name="Zhang J."/>
        </authorList>
    </citation>
    <scope>NUCLEOTIDE SEQUENCE [LARGE SCALE GENOMIC DNA]</scope>
    <source>
        <strain evidence="2 3">MT2928</strain>
    </source>
</reference>